<evidence type="ECO:0000256" key="3">
    <source>
        <dbReference type="ARBA" id="ARBA00022737"/>
    </source>
</evidence>
<evidence type="ECO:0000313" key="12">
    <source>
        <dbReference type="EMBL" id="PKA60848.1"/>
    </source>
</evidence>
<keyword evidence="7" id="KW-0804">Transcription</keyword>
<protein>
    <submittedName>
        <fullName evidence="12">Zinc finger protein ZAT5</fullName>
    </submittedName>
</protein>
<proteinExistence type="predicted"/>
<name>A0A2I0AZ86_9ASPA</name>
<reference evidence="12 13" key="1">
    <citation type="journal article" date="2017" name="Nature">
        <title>The Apostasia genome and the evolution of orchids.</title>
        <authorList>
            <person name="Zhang G.Q."/>
            <person name="Liu K.W."/>
            <person name="Li Z."/>
            <person name="Lohaus R."/>
            <person name="Hsiao Y.Y."/>
            <person name="Niu S.C."/>
            <person name="Wang J.Y."/>
            <person name="Lin Y.C."/>
            <person name="Xu Q."/>
            <person name="Chen L.J."/>
            <person name="Yoshida K."/>
            <person name="Fujiwara S."/>
            <person name="Wang Z.W."/>
            <person name="Zhang Y.Q."/>
            <person name="Mitsuda N."/>
            <person name="Wang M."/>
            <person name="Liu G.H."/>
            <person name="Pecoraro L."/>
            <person name="Huang H.X."/>
            <person name="Xiao X.J."/>
            <person name="Lin M."/>
            <person name="Wu X.Y."/>
            <person name="Wu W.L."/>
            <person name="Chen Y.Y."/>
            <person name="Chang S.B."/>
            <person name="Sakamoto S."/>
            <person name="Ohme-Takagi M."/>
            <person name="Yagi M."/>
            <person name="Zeng S.J."/>
            <person name="Shen C.Y."/>
            <person name="Yeh C.M."/>
            <person name="Luo Y.B."/>
            <person name="Tsai W.C."/>
            <person name="Van de Peer Y."/>
            <person name="Liu Z.J."/>
        </authorList>
    </citation>
    <scope>NUCLEOTIDE SEQUENCE [LARGE SCALE GENOMIC DNA]</scope>
    <source>
        <strain evidence="13">cv. Shenzhen</strain>
        <tissue evidence="12">Stem</tissue>
    </source>
</reference>
<feature type="region of interest" description="Disordered" evidence="10">
    <location>
        <begin position="199"/>
        <end position="223"/>
    </location>
</feature>
<feature type="compositionally biased region" description="Low complexity" evidence="10">
    <location>
        <begin position="34"/>
        <end position="55"/>
    </location>
</feature>
<accession>A0A2I0AZ86</accession>
<dbReference type="Proteomes" id="UP000236161">
    <property type="component" value="Unassembled WGS sequence"/>
</dbReference>
<evidence type="ECO:0000256" key="5">
    <source>
        <dbReference type="ARBA" id="ARBA00022833"/>
    </source>
</evidence>
<feature type="region of interest" description="Disordered" evidence="10">
    <location>
        <begin position="1"/>
        <end position="61"/>
    </location>
</feature>
<organism evidence="12 13">
    <name type="scientific">Apostasia shenzhenica</name>
    <dbReference type="NCBI Taxonomy" id="1088818"/>
    <lineage>
        <taxon>Eukaryota</taxon>
        <taxon>Viridiplantae</taxon>
        <taxon>Streptophyta</taxon>
        <taxon>Embryophyta</taxon>
        <taxon>Tracheophyta</taxon>
        <taxon>Spermatophyta</taxon>
        <taxon>Magnoliopsida</taxon>
        <taxon>Liliopsida</taxon>
        <taxon>Asparagales</taxon>
        <taxon>Orchidaceae</taxon>
        <taxon>Apostasioideae</taxon>
        <taxon>Apostasia</taxon>
    </lineage>
</organism>
<dbReference type="SMART" id="SM00355">
    <property type="entry name" value="ZnF_C2H2"/>
    <property type="match status" value="2"/>
</dbReference>
<feature type="compositionally biased region" description="Basic and acidic residues" evidence="10">
    <location>
        <begin position="212"/>
        <end position="223"/>
    </location>
</feature>
<dbReference type="STRING" id="1088818.A0A2I0AZ86"/>
<dbReference type="GO" id="GO:0008270">
    <property type="term" value="F:zinc ion binding"/>
    <property type="evidence" value="ECO:0007669"/>
    <property type="project" value="UniProtKB-KW"/>
</dbReference>
<dbReference type="SUPFAM" id="SSF57667">
    <property type="entry name" value="beta-beta-alpha zinc fingers"/>
    <property type="match status" value="1"/>
</dbReference>
<evidence type="ECO:0000256" key="4">
    <source>
        <dbReference type="ARBA" id="ARBA00022771"/>
    </source>
</evidence>
<keyword evidence="13" id="KW-1185">Reference proteome</keyword>
<dbReference type="Gene3D" id="3.30.160.60">
    <property type="entry name" value="Classic Zinc Finger"/>
    <property type="match status" value="1"/>
</dbReference>
<dbReference type="OrthoDB" id="6077919at2759"/>
<keyword evidence="2" id="KW-0479">Metal-binding</keyword>
<evidence type="ECO:0000259" key="11">
    <source>
        <dbReference type="PROSITE" id="PS50157"/>
    </source>
</evidence>
<sequence length="273" mass="29225">MESQQEALGSNSCSSSSGDGPYPSFTRRKRTARQRAAPLPPAAAAAAASSSASSAEDSGITDQEEDMANCLILLAQGRNLPTDEFGGAAPGRFTSRRFAEAATSGGRAGFYLYECKTCFKCFPTFQALGGHRTSHKKPKPAAPAEFKNGAVIHGIEGYPQPISSKPPPPANLTGKDCAGKAKIHECSVCGSEFSSGQALGGHMRRHRPASVPREHEKMKEEESRNVFPIDLNLPAPSDVDYDDDFAGDLRKPLVVFSLVDCHYEADDSIYKLL</sequence>
<evidence type="ECO:0000256" key="1">
    <source>
        <dbReference type="ARBA" id="ARBA00004123"/>
    </source>
</evidence>
<feature type="domain" description="C2H2-type" evidence="11">
    <location>
        <begin position="113"/>
        <end position="140"/>
    </location>
</feature>
<evidence type="ECO:0000256" key="7">
    <source>
        <dbReference type="ARBA" id="ARBA00023163"/>
    </source>
</evidence>
<dbReference type="PROSITE" id="PS50157">
    <property type="entry name" value="ZINC_FINGER_C2H2_2"/>
    <property type="match status" value="2"/>
</dbReference>
<evidence type="ECO:0000256" key="6">
    <source>
        <dbReference type="ARBA" id="ARBA00023015"/>
    </source>
</evidence>
<dbReference type="AlphaFoldDB" id="A0A2I0AZ86"/>
<comment type="subcellular location">
    <subcellularLocation>
        <location evidence="1">Nucleus</location>
    </subcellularLocation>
</comment>
<keyword evidence="4 9" id="KW-0863">Zinc-finger</keyword>
<keyword evidence="8" id="KW-0539">Nucleus</keyword>
<evidence type="ECO:0000313" key="13">
    <source>
        <dbReference type="Proteomes" id="UP000236161"/>
    </source>
</evidence>
<dbReference type="Pfam" id="PF13912">
    <property type="entry name" value="zf-C2H2_6"/>
    <property type="match status" value="2"/>
</dbReference>
<feature type="domain" description="C2H2-type" evidence="11">
    <location>
        <begin position="184"/>
        <end position="206"/>
    </location>
</feature>
<dbReference type="PANTHER" id="PTHR26374:SF466">
    <property type="entry name" value="OS09G0122000 PROTEIN"/>
    <property type="match status" value="1"/>
</dbReference>
<dbReference type="InterPro" id="IPR013087">
    <property type="entry name" value="Znf_C2H2_type"/>
</dbReference>
<keyword evidence="6" id="KW-0805">Transcription regulation</keyword>
<dbReference type="PANTHER" id="PTHR26374">
    <property type="entry name" value="ZINC FINGER PROTEIN ZAT5"/>
    <property type="match status" value="1"/>
</dbReference>
<keyword evidence="5" id="KW-0862">Zinc</keyword>
<dbReference type="GO" id="GO:0005634">
    <property type="term" value="C:nucleus"/>
    <property type="evidence" value="ECO:0007669"/>
    <property type="project" value="UniProtKB-SubCell"/>
</dbReference>
<dbReference type="EMBL" id="KZ451935">
    <property type="protein sequence ID" value="PKA60848.1"/>
    <property type="molecule type" value="Genomic_DNA"/>
</dbReference>
<evidence type="ECO:0000256" key="8">
    <source>
        <dbReference type="ARBA" id="ARBA00023242"/>
    </source>
</evidence>
<gene>
    <name evidence="12" type="primary">ZAT5</name>
    <name evidence="12" type="ORF">AXF42_Ash006483</name>
</gene>
<evidence type="ECO:0000256" key="10">
    <source>
        <dbReference type="SAM" id="MobiDB-lite"/>
    </source>
</evidence>
<dbReference type="InterPro" id="IPR036236">
    <property type="entry name" value="Znf_C2H2_sf"/>
</dbReference>
<dbReference type="PROSITE" id="PS00028">
    <property type="entry name" value="ZINC_FINGER_C2H2_1"/>
    <property type="match status" value="2"/>
</dbReference>
<evidence type="ECO:0000256" key="2">
    <source>
        <dbReference type="ARBA" id="ARBA00022723"/>
    </source>
</evidence>
<keyword evidence="3" id="KW-0677">Repeat</keyword>
<evidence type="ECO:0000256" key="9">
    <source>
        <dbReference type="PROSITE-ProRule" id="PRU00042"/>
    </source>
</evidence>